<keyword evidence="1" id="KW-0812">Transmembrane</keyword>
<dbReference type="AlphaFoldDB" id="A0A507B7X0"/>
<sequence>MTSPTPVSFTPMPYFLAIPYCFIVGIVIFGFLETVFGPDRAFLTYVAYLSIVPTSLFYIVTAVDYTGRFAVAAATGMASITKTSQPAK</sequence>
<keyword evidence="1" id="KW-1133">Transmembrane helix</keyword>
<reference evidence="2 3" key="1">
    <citation type="submission" date="2019-06" db="EMBL/GenBank/DDBJ databases">
        <title>Draft genome sequence of the filamentous fungus Phialemoniopsis curvata isolated from diesel fuel.</title>
        <authorList>
            <person name="Varaljay V.A."/>
            <person name="Lyon W.J."/>
            <person name="Crouch A.L."/>
            <person name="Drake C.E."/>
            <person name="Hollomon J.M."/>
            <person name="Nadeau L.J."/>
            <person name="Nunn H.S."/>
            <person name="Stevenson B.S."/>
            <person name="Bojanowski C.L."/>
            <person name="Crookes-Goodson W.J."/>
        </authorList>
    </citation>
    <scope>NUCLEOTIDE SEQUENCE [LARGE SCALE GENOMIC DNA]</scope>
    <source>
        <strain evidence="2 3">D216</strain>
    </source>
</reference>
<proteinExistence type="predicted"/>
<feature type="transmembrane region" description="Helical" evidence="1">
    <location>
        <begin position="12"/>
        <end position="32"/>
    </location>
</feature>
<evidence type="ECO:0000313" key="3">
    <source>
        <dbReference type="Proteomes" id="UP000319257"/>
    </source>
</evidence>
<name>A0A507B7X0_9PEZI</name>
<dbReference type="InParanoid" id="A0A507B7X0"/>
<gene>
    <name evidence="2" type="ORF">E0L32_006371</name>
</gene>
<dbReference type="RefSeq" id="XP_030994882.1">
    <property type="nucleotide sequence ID" value="XM_031140996.1"/>
</dbReference>
<dbReference type="Proteomes" id="UP000319257">
    <property type="component" value="Unassembled WGS sequence"/>
</dbReference>
<protein>
    <submittedName>
        <fullName evidence="2">Uncharacterized protein</fullName>
    </submittedName>
</protein>
<keyword evidence="1" id="KW-0472">Membrane</keyword>
<dbReference type="EMBL" id="SKBQ01000036">
    <property type="protein sequence ID" value="TPX13171.1"/>
    <property type="molecule type" value="Genomic_DNA"/>
</dbReference>
<dbReference type="GeneID" id="41973818"/>
<feature type="transmembrane region" description="Helical" evidence="1">
    <location>
        <begin position="41"/>
        <end position="60"/>
    </location>
</feature>
<evidence type="ECO:0000256" key="1">
    <source>
        <dbReference type="SAM" id="Phobius"/>
    </source>
</evidence>
<organism evidence="2 3">
    <name type="scientific">Thyridium curvatum</name>
    <dbReference type="NCBI Taxonomy" id="1093900"/>
    <lineage>
        <taxon>Eukaryota</taxon>
        <taxon>Fungi</taxon>
        <taxon>Dikarya</taxon>
        <taxon>Ascomycota</taxon>
        <taxon>Pezizomycotina</taxon>
        <taxon>Sordariomycetes</taxon>
        <taxon>Sordariomycetidae</taxon>
        <taxon>Thyridiales</taxon>
        <taxon>Thyridiaceae</taxon>
        <taxon>Thyridium</taxon>
    </lineage>
</organism>
<accession>A0A507B7X0</accession>
<evidence type="ECO:0000313" key="2">
    <source>
        <dbReference type="EMBL" id="TPX13171.1"/>
    </source>
</evidence>
<comment type="caution">
    <text evidence="2">The sequence shown here is derived from an EMBL/GenBank/DDBJ whole genome shotgun (WGS) entry which is preliminary data.</text>
</comment>
<keyword evidence="3" id="KW-1185">Reference proteome</keyword>